<dbReference type="InterPro" id="IPR055414">
    <property type="entry name" value="LRR_R13L4/SHOC2-like"/>
</dbReference>
<dbReference type="InterPro" id="IPR041118">
    <property type="entry name" value="Rx_N"/>
</dbReference>
<dbReference type="InterPro" id="IPR044974">
    <property type="entry name" value="Disease_R_plants"/>
</dbReference>
<evidence type="ECO:0000313" key="10">
    <source>
        <dbReference type="EMBL" id="CAL4979015.1"/>
    </source>
</evidence>
<reference evidence="10" key="1">
    <citation type="submission" date="2024-10" db="EMBL/GenBank/DDBJ databases">
        <authorList>
            <person name="Ryan C."/>
        </authorList>
    </citation>
    <scope>NUCLEOTIDE SEQUENCE [LARGE SCALE GENOMIC DNA]</scope>
</reference>
<evidence type="ECO:0000256" key="7">
    <source>
        <dbReference type="SAM" id="MobiDB-lite"/>
    </source>
</evidence>
<dbReference type="PANTHER" id="PTHR23155:SF1091">
    <property type="entry name" value="EXPRESSED PROTEIN"/>
    <property type="match status" value="1"/>
</dbReference>
<evidence type="ECO:0000256" key="3">
    <source>
        <dbReference type="ARBA" id="ARBA00022737"/>
    </source>
</evidence>
<evidence type="ECO:0000256" key="1">
    <source>
        <dbReference type="ARBA" id="ARBA00008894"/>
    </source>
</evidence>
<dbReference type="CDD" id="cd14798">
    <property type="entry name" value="RX-CC_like"/>
    <property type="match status" value="1"/>
</dbReference>
<gene>
    <name evidence="10" type="ORF">URODEC1_LOCUS55065</name>
</gene>
<sequence length="1063" mass="119114">MTLSAIRPLLSLISNEAQLLRGVSGDVQFIKDEMESIKGFLLNLERTRAGAGNDYQLRAWMAQVVDLAYDSGICIEDYVQSGCPPGRNPKGLADRLLHTASLPKRLLLRRSVAKRIRKLKIRAWEIGKRQQRYAVHVPPSWTDPAPARVQEQTPLTHPVGDSPQRSRLGGPDMMDAAPAMVQERPPPTHPLAGGSPGWAILGEPNRMDAAPAAAGEEQFLSTHPAGGSLGWTILGGPDKMDAALAARVQERPPSTQLARDSPQWAILSGPDILTQAKVEMLQWLVARSEQRHTRTEQDDERSSWLETNILGVVTLDGVDGASLADQVYQQCRGSSATEPLNFDCVVHITVQRPPLLVVMLLDMLRQLFSEEYFRSLETNTMEAWDVDRITSEIRECLRGKRLLLLLSNMDYPLIWCLINNQLQTFPCSDRSVVVFFTSDPEVATKCDSSETKVYSLVDFFSSKAVALVPTKFDLDEDRHFHLLIKQILGKCTPDVYCMSLFLHALLSNPNRTEQELESLHRSLDPGRSVTAIERQNLMLTFCYHGLHKDYQHCLWYSTAFTRGTFMVRRASLLRRWVAEGLIQRAGLLSAMAEAERCFDTLLTQKLLLPREVSGTGNIKSCGLNALFNPIMDATTDAIFLDTNNLPDDLELHFSIRNQIQLRRMTESAGVVVDSVMSAQRNTRTEQKNEITMAFLKRLPTSSSFRLLRVLELEGYKGFKKGHLKNICKIHQLRYLNLRNTDIKQFPKEINQLLLLETLDIRGTRVKELNAVLPLLKHLLAGRISLAGQEDTVKSKETFSTVRLPHGATRMTNLEVLSHVKVSNNAKELREAARKLPLLRKLGVVLCGKRHNNLENIFNEIKQQFNGCFASLSMRVEPRGNWGMNSAAPLPLPSCLKSLRICGITGWLPSSIGELRQLTKITLRETSLSKDVLPILGALEGLVCLRLLYHSLQEVAAVFNAGQFRSLKDLVVEDDMIQSISFDTGTSPMLGKMVWSFHHMNSLKGVQNLPSLRYLELNRGTYEPDGLRNLQQDIIPNRVHLSLNPPEEGQGQESLPPVDADATS</sequence>
<dbReference type="SUPFAM" id="SSF52058">
    <property type="entry name" value="L domain-like"/>
    <property type="match status" value="1"/>
</dbReference>
<evidence type="ECO:0000259" key="8">
    <source>
        <dbReference type="Pfam" id="PF18052"/>
    </source>
</evidence>
<organism evidence="10 11">
    <name type="scientific">Urochloa decumbens</name>
    <dbReference type="NCBI Taxonomy" id="240449"/>
    <lineage>
        <taxon>Eukaryota</taxon>
        <taxon>Viridiplantae</taxon>
        <taxon>Streptophyta</taxon>
        <taxon>Embryophyta</taxon>
        <taxon>Tracheophyta</taxon>
        <taxon>Spermatophyta</taxon>
        <taxon>Magnoliopsida</taxon>
        <taxon>Liliopsida</taxon>
        <taxon>Poales</taxon>
        <taxon>Poaceae</taxon>
        <taxon>PACMAD clade</taxon>
        <taxon>Panicoideae</taxon>
        <taxon>Panicodae</taxon>
        <taxon>Paniceae</taxon>
        <taxon>Melinidinae</taxon>
        <taxon>Urochloa</taxon>
    </lineage>
</organism>
<evidence type="ECO:0000256" key="2">
    <source>
        <dbReference type="ARBA" id="ARBA00022614"/>
    </source>
</evidence>
<dbReference type="AlphaFoldDB" id="A0ABC9AGD4"/>
<keyword evidence="5" id="KW-0611">Plant defense</keyword>
<dbReference type="Pfam" id="PF23598">
    <property type="entry name" value="LRR_14"/>
    <property type="match status" value="1"/>
</dbReference>
<evidence type="ECO:0000256" key="5">
    <source>
        <dbReference type="ARBA" id="ARBA00022821"/>
    </source>
</evidence>
<dbReference type="InterPro" id="IPR038005">
    <property type="entry name" value="RX-like_CC"/>
</dbReference>
<feature type="domain" description="Disease resistance R13L4/SHOC-2-like LRR" evidence="9">
    <location>
        <begin position="696"/>
        <end position="1016"/>
    </location>
</feature>
<evidence type="ECO:0008006" key="12">
    <source>
        <dbReference type="Google" id="ProtNLM"/>
    </source>
</evidence>
<comment type="similarity">
    <text evidence="1">Belongs to the disease resistance NB-LRR family.</text>
</comment>
<dbReference type="InterPro" id="IPR032675">
    <property type="entry name" value="LRR_dom_sf"/>
</dbReference>
<dbReference type="SUPFAM" id="SSF52540">
    <property type="entry name" value="P-loop containing nucleoside triphosphate hydrolases"/>
    <property type="match status" value="1"/>
</dbReference>
<keyword evidence="3" id="KW-0677">Repeat</keyword>
<name>A0ABC9AGD4_9POAL</name>
<dbReference type="InterPro" id="IPR027417">
    <property type="entry name" value="P-loop_NTPase"/>
</dbReference>
<keyword evidence="2" id="KW-0433">Leucine-rich repeat</keyword>
<dbReference type="GO" id="GO:0051707">
    <property type="term" value="P:response to other organism"/>
    <property type="evidence" value="ECO:0007669"/>
    <property type="project" value="UniProtKB-ARBA"/>
</dbReference>
<dbReference type="Gene3D" id="3.80.10.10">
    <property type="entry name" value="Ribonuclease Inhibitor"/>
    <property type="match status" value="1"/>
</dbReference>
<dbReference type="PANTHER" id="PTHR23155">
    <property type="entry name" value="DISEASE RESISTANCE PROTEIN RP"/>
    <property type="match status" value="1"/>
</dbReference>
<feature type="region of interest" description="Disordered" evidence="7">
    <location>
        <begin position="138"/>
        <end position="174"/>
    </location>
</feature>
<evidence type="ECO:0000313" key="11">
    <source>
        <dbReference type="Proteomes" id="UP001497457"/>
    </source>
</evidence>
<evidence type="ECO:0000256" key="4">
    <source>
        <dbReference type="ARBA" id="ARBA00022741"/>
    </source>
</evidence>
<feature type="domain" description="Disease resistance N-terminal" evidence="8">
    <location>
        <begin position="5"/>
        <end position="78"/>
    </location>
</feature>
<feature type="region of interest" description="Disordered" evidence="7">
    <location>
        <begin position="1041"/>
        <end position="1063"/>
    </location>
</feature>
<evidence type="ECO:0000259" key="9">
    <source>
        <dbReference type="Pfam" id="PF23598"/>
    </source>
</evidence>
<accession>A0ABC9AGD4</accession>
<proteinExistence type="inferred from homology"/>
<dbReference type="Pfam" id="PF18052">
    <property type="entry name" value="Rx_N"/>
    <property type="match status" value="1"/>
</dbReference>
<keyword evidence="11" id="KW-1185">Reference proteome</keyword>
<dbReference type="Gene3D" id="1.20.5.4130">
    <property type="match status" value="1"/>
</dbReference>
<keyword evidence="4" id="KW-0547">Nucleotide-binding</keyword>
<dbReference type="GO" id="GO:0006952">
    <property type="term" value="P:defense response"/>
    <property type="evidence" value="ECO:0007669"/>
    <property type="project" value="UniProtKB-KW"/>
</dbReference>
<dbReference type="GO" id="GO:0000166">
    <property type="term" value="F:nucleotide binding"/>
    <property type="evidence" value="ECO:0007669"/>
    <property type="project" value="UniProtKB-KW"/>
</dbReference>
<dbReference type="EMBL" id="OZ075131">
    <property type="protein sequence ID" value="CAL4979015.1"/>
    <property type="molecule type" value="Genomic_DNA"/>
</dbReference>
<protein>
    <recommendedName>
        <fullName evidence="12">Rx N-terminal domain-containing protein</fullName>
    </recommendedName>
</protein>
<evidence type="ECO:0000256" key="6">
    <source>
        <dbReference type="ARBA" id="ARBA00023054"/>
    </source>
</evidence>
<dbReference type="Gene3D" id="3.40.50.300">
    <property type="entry name" value="P-loop containing nucleotide triphosphate hydrolases"/>
    <property type="match status" value="1"/>
</dbReference>
<keyword evidence="6" id="KW-0175">Coiled coil</keyword>
<dbReference type="Proteomes" id="UP001497457">
    <property type="component" value="Chromosome 21rd"/>
</dbReference>